<dbReference type="Pfam" id="PF00406">
    <property type="entry name" value="ADK"/>
    <property type="match status" value="1"/>
</dbReference>
<evidence type="ECO:0000313" key="5">
    <source>
        <dbReference type="EMBL" id="KIX06956.1"/>
    </source>
</evidence>
<gene>
    <name evidence="5" type="ORF">Z518_04932</name>
</gene>
<organism evidence="5 6">
    <name type="scientific">Rhinocladiella mackenziei CBS 650.93</name>
    <dbReference type="NCBI Taxonomy" id="1442369"/>
    <lineage>
        <taxon>Eukaryota</taxon>
        <taxon>Fungi</taxon>
        <taxon>Dikarya</taxon>
        <taxon>Ascomycota</taxon>
        <taxon>Pezizomycotina</taxon>
        <taxon>Eurotiomycetes</taxon>
        <taxon>Chaetothyriomycetidae</taxon>
        <taxon>Chaetothyriales</taxon>
        <taxon>Herpotrichiellaceae</taxon>
        <taxon>Rhinocladiella</taxon>
    </lineage>
</organism>
<dbReference type="GeneID" id="25293003"/>
<dbReference type="AlphaFoldDB" id="A0A0D2IUX4"/>
<dbReference type="Gene3D" id="3.40.50.300">
    <property type="entry name" value="P-loop containing nucleotide triphosphate hydrolases"/>
    <property type="match status" value="1"/>
</dbReference>
<dbReference type="OrthoDB" id="442176at2759"/>
<dbReference type="GO" id="GO:0019205">
    <property type="term" value="F:nucleobase-containing compound kinase activity"/>
    <property type="evidence" value="ECO:0007669"/>
    <property type="project" value="InterPro"/>
</dbReference>
<keyword evidence="3 4" id="KW-0418">Kinase</keyword>
<evidence type="ECO:0000256" key="4">
    <source>
        <dbReference type="RuleBase" id="RU003330"/>
    </source>
</evidence>
<reference evidence="5 6" key="1">
    <citation type="submission" date="2015-01" db="EMBL/GenBank/DDBJ databases">
        <title>The Genome Sequence of Rhinocladiella mackenzie CBS 650.93.</title>
        <authorList>
            <consortium name="The Broad Institute Genomics Platform"/>
            <person name="Cuomo C."/>
            <person name="de Hoog S."/>
            <person name="Gorbushina A."/>
            <person name="Stielow B."/>
            <person name="Teixiera M."/>
            <person name="Abouelleil A."/>
            <person name="Chapman S.B."/>
            <person name="Priest M."/>
            <person name="Young S.K."/>
            <person name="Wortman J."/>
            <person name="Nusbaum C."/>
            <person name="Birren B."/>
        </authorList>
    </citation>
    <scope>NUCLEOTIDE SEQUENCE [LARGE SCALE GENOMIC DNA]</scope>
    <source>
        <strain evidence="5 6">CBS 650.93</strain>
    </source>
</reference>
<dbReference type="Proteomes" id="UP000053617">
    <property type="component" value="Unassembled WGS sequence"/>
</dbReference>
<dbReference type="InterPro" id="IPR000850">
    <property type="entry name" value="Adenylat/UMP-CMP_kin"/>
</dbReference>
<keyword evidence="6" id="KW-1185">Reference proteome</keyword>
<protein>
    <recommendedName>
        <fullName evidence="7">Adenylate kinase</fullName>
    </recommendedName>
</protein>
<evidence type="ECO:0000256" key="2">
    <source>
        <dbReference type="ARBA" id="ARBA00022741"/>
    </source>
</evidence>
<dbReference type="PROSITE" id="PS00113">
    <property type="entry name" value="ADENYLATE_KINASE"/>
    <property type="match status" value="1"/>
</dbReference>
<dbReference type="GO" id="GO:0005524">
    <property type="term" value="F:ATP binding"/>
    <property type="evidence" value="ECO:0007669"/>
    <property type="project" value="InterPro"/>
</dbReference>
<sequence length="171" mass="19608">MNHFFHVSVGDLLRQHERNGWIAEPQIRECLRTGALVPAGYLAGILKSSLADHKDTATEIILLDGFPRRIDQIEQVQEVIGLPYAVFFFNCSKEIAQHRVMHRSLPYREHDEDLFERRYAEFCHNNPAVIQYFRDKEILIEVDTSGSTPESYRLLLEALQSRGIVQGGTIG</sequence>
<dbReference type="RefSeq" id="XP_013274092.1">
    <property type="nucleotide sequence ID" value="XM_013418638.1"/>
</dbReference>
<dbReference type="HOGENOM" id="CLU_032354_0_3_1"/>
<evidence type="ECO:0000313" key="6">
    <source>
        <dbReference type="Proteomes" id="UP000053617"/>
    </source>
</evidence>
<dbReference type="PANTHER" id="PTHR23359">
    <property type="entry name" value="NUCLEOTIDE KINASE"/>
    <property type="match status" value="1"/>
</dbReference>
<dbReference type="GO" id="GO:0006139">
    <property type="term" value="P:nucleobase-containing compound metabolic process"/>
    <property type="evidence" value="ECO:0007669"/>
    <property type="project" value="InterPro"/>
</dbReference>
<accession>A0A0D2IUX4</accession>
<keyword evidence="2" id="KW-0547">Nucleotide-binding</keyword>
<dbReference type="InterPro" id="IPR027417">
    <property type="entry name" value="P-loop_NTPase"/>
</dbReference>
<dbReference type="VEuPathDB" id="FungiDB:Z518_04932"/>
<evidence type="ECO:0000256" key="1">
    <source>
        <dbReference type="ARBA" id="ARBA00022679"/>
    </source>
</evidence>
<keyword evidence="1 4" id="KW-0808">Transferase</keyword>
<evidence type="ECO:0008006" key="7">
    <source>
        <dbReference type="Google" id="ProtNLM"/>
    </source>
</evidence>
<name>A0A0D2IUX4_9EURO</name>
<evidence type="ECO:0000256" key="3">
    <source>
        <dbReference type="ARBA" id="ARBA00022777"/>
    </source>
</evidence>
<dbReference type="SUPFAM" id="SSF52540">
    <property type="entry name" value="P-loop containing nucleoside triphosphate hydrolases"/>
    <property type="match status" value="1"/>
</dbReference>
<dbReference type="STRING" id="1442369.A0A0D2IUX4"/>
<proteinExistence type="inferred from homology"/>
<dbReference type="PRINTS" id="PR00094">
    <property type="entry name" value="ADENYLTKNASE"/>
</dbReference>
<dbReference type="EMBL" id="KN847477">
    <property type="protein sequence ID" value="KIX06956.1"/>
    <property type="molecule type" value="Genomic_DNA"/>
</dbReference>
<dbReference type="InterPro" id="IPR033690">
    <property type="entry name" value="Adenylat_kinase_CS"/>
</dbReference>
<comment type="similarity">
    <text evidence="4">Belongs to the adenylate kinase family.</text>
</comment>